<proteinExistence type="predicted"/>
<feature type="transmembrane region" description="Helical" evidence="1">
    <location>
        <begin position="24"/>
        <end position="49"/>
    </location>
</feature>
<dbReference type="PANTHER" id="PTHR33527:SF14">
    <property type="entry name" value="OS07G0274300 PROTEIN"/>
    <property type="match status" value="1"/>
</dbReference>
<evidence type="ECO:0000313" key="3">
    <source>
        <dbReference type="Proteomes" id="UP001202328"/>
    </source>
</evidence>
<keyword evidence="1" id="KW-0812">Transmembrane</keyword>
<reference evidence="2" key="1">
    <citation type="submission" date="2022-04" db="EMBL/GenBank/DDBJ databases">
        <title>A functionally conserved STORR gene fusion in Papaver species that diverged 16.8 million years ago.</title>
        <authorList>
            <person name="Catania T."/>
        </authorList>
    </citation>
    <scope>NUCLEOTIDE SEQUENCE</scope>
    <source>
        <strain evidence="2">S-188037</strain>
    </source>
</reference>
<dbReference type="Proteomes" id="UP001202328">
    <property type="component" value="Unassembled WGS sequence"/>
</dbReference>
<dbReference type="AlphaFoldDB" id="A0AAD4SLW7"/>
<comment type="caution">
    <text evidence="2">The sequence shown here is derived from an EMBL/GenBank/DDBJ whole genome shotgun (WGS) entry which is preliminary data.</text>
</comment>
<keyword evidence="3" id="KW-1185">Reference proteome</keyword>
<accession>A0AAD4SLW7</accession>
<dbReference type="PANTHER" id="PTHR33527">
    <property type="entry name" value="OS07G0274300 PROTEIN"/>
    <property type="match status" value="1"/>
</dbReference>
<evidence type="ECO:0000256" key="1">
    <source>
        <dbReference type="SAM" id="Phobius"/>
    </source>
</evidence>
<protein>
    <submittedName>
        <fullName evidence="2">Uncharacterized protein</fullName>
    </submittedName>
</protein>
<dbReference type="EMBL" id="JAJJMB010010276">
    <property type="protein sequence ID" value="KAI3910146.1"/>
    <property type="molecule type" value="Genomic_DNA"/>
</dbReference>
<keyword evidence="1" id="KW-0472">Membrane</keyword>
<keyword evidence="1" id="KW-1133">Transmembrane helix</keyword>
<gene>
    <name evidence="2" type="ORF">MKW98_014531</name>
</gene>
<evidence type="ECO:0000313" key="2">
    <source>
        <dbReference type="EMBL" id="KAI3910146.1"/>
    </source>
</evidence>
<name>A0AAD4SLW7_9MAGN</name>
<sequence>MASNHDEKMTMQELKSFHRIDRDIYRYLAITLGKDPLVSVAVIALWMFLEELGDIITNSAYDEAIWAVHYIITSIPPPPFHRTAVTDMPTTLSLIRDYGSAMYVSIKSLFEHGEGGYASLKRIIGDACYRMFADIFREAMVKNGFGDDLNDLVNDCANETNEDTGIPEVQPDVSAPITSLKVEVGSSSGTAEGENISEIGNTSSLLSTMEKQETVQVIPEWERTLFVTFSRGFPISEDQIREFFKIVWKASACKKLVLPPTPQLRQSMYAMILFHATETIDKILAGEEKVRFLVNGRDIQARRFEVREGYLSLNDGMVGVQHLLGSIVLS</sequence>
<organism evidence="2 3">
    <name type="scientific">Papaver atlanticum</name>
    <dbReference type="NCBI Taxonomy" id="357466"/>
    <lineage>
        <taxon>Eukaryota</taxon>
        <taxon>Viridiplantae</taxon>
        <taxon>Streptophyta</taxon>
        <taxon>Embryophyta</taxon>
        <taxon>Tracheophyta</taxon>
        <taxon>Spermatophyta</taxon>
        <taxon>Magnoliopsida</taxon>
        <taxon>Ranunculales</taxon>
        <taxon>Papaveraceae</taxon>
        <taxon>Papaveroideae</taxon>
        <taxon>Papaver</taxon>
    </lineage>
</organism>